<dbReference type="InterPro" id="IPR046757">
    <property type="entry name" value="YL1_N"/>
</dbReference>
<dbReference type="AlphaFoldDB" id="A0A9Q5I045"/>
<dbReference type="PANTHER" id="PTHR13275">
    <property type="entry name" value="YL-1 PROTEIN TRANSCRIPTION FACTOR-LIKE 1"/>
    <property type="match status" value="1"/>
</dbReference>
<dbReference type="PANTHER" id="PTHR13275:SF4">
    <property type="entry name" value="VACUOLAR PROTEIN SORTING-ASSOCIATED PROTEIN 72 HOMOLOG"/>
    <property type="match status" value="1"/>
</dbReference>
<keyword evidence="5" id="KW-1185">Reference proteome</keyword>
<dbReference type="EMBL" id="LNZH02000161">
    <property type="protein sequence ID" value="OCB89218.1"/>
    <property type="molecule type" value="Genomic_DNA"/>
</dbReference>
<feature type="region of interest" description="Disordered" evidence="2">
    <location>
        <begin position="1"/>
        <end position="20"/>
    </location>
</feature>
<dbReference type="Pfam" id="PF08265">
    <property type="entry name" value="YL1_C"/>
    <property type="match status" value="1"/>
</dbReference>
<organism evidence="4 5">
    <name type="scientific">Sanghuangporus baumii</name>
    <name type="common">Phellinus baumii</name>
    <dbReference type="NCBI Taxonomy" id="108892"/>
    <lineage>
        <taxon>Eukaryota</taxon>
        <taxon>Fungi</taxon>
        <taxon>Dikarya</taxon>
        <taxon>Basidiomycota</taxon>
        <taxon>Agaricomycotina</taxon>
        <taxon>Agaricomycetes</taxon>
        <taxon>Hymenochaetales</taxon>
        <taxon>Hymenochaetaceae</taxon>
        <taxon>Sanghuangporus</taxon>
    </lineage>
</organism>
<comment type="caution">
    <text evidence="4">The sequence shown here is derived from an EMBL/GenBank/DDBJ whole genome shotgun (WGS) entry which is preliminary data.</text>
</comment>
<dbReference type="GO" id="GO:0005634">
    <property type="term" value="C:nucleus"/>
    <property type="evidence" value="ECO:0007669"/>
    <property type="project" value="TreeGrafter"/>
</dbReference>
<feature type="domain" description="Vps72/YL1 C-terminal" evidence="3">
    <location>
        <begin position="343"/>
        <end position="372"/>
    </location>
</feature>
<dbReference type="Proteomes" id="UP000757232">
    <property type="component" value="Unassembled WGS sequence"/>
</dbReference>
<accession>A0A9Q5I045</accession>
<feature type="compositionally biased region" description="Acidic residues" evidence="2">
    <location>
        <begin position="50"/>
        <end position="72"/>
    </location>
</feature>
<comment type="similarity">
    <text evidence="1">Belongs to the VPS72/YL1 family.</text>
</comment>
<protein>
    <submittedName>
        <fullName evidence="4">YL1-domain-containing protein</fullName>
    </submittedName>
</protein>
<feature type="region of interest" description="Disordered" evidence="2">
    <location>
        <begin position="34"/>
        <end position="106"/>
    </location>
</feature>
<gene>
    <name evidence="4" type="ORF">A7U60_g3584</name>
</gene>
<evidence type="ECO:0000259" key="3">
    <source>
        <dbReference type="SMART" id="SM00993"/>
    </source>
</evidence>
<evidence type="ECO:0000256" key="2">
    <source>
        <dbReference type="SAM" id="MobiDB-lite"/>
    </source>
</evidence>
<name>A0A9Q5I045_SANBA</name>
<feature type="compositionally biased region" description="Basic and acidic residues" evidence="2">
    <location>
        <begin position="73"/>
        <end position="85"/>
    </location>
</feature>
<dbReference type="SMART" id="SM00993">
    <property type="entry name" value="YL1_C"/>
    <property type="match status" value="1"/>
</dbReference>
<evidence type="ECO:0000256" key="1">
    <source>
        <dbReference type="ARBA" id="ARBA00006832"/>
    </source>
</evidence>
<reference evidence="4" key="1">
    <citation type="submission" date="2016-06" db="EMBL/GenBank/DDBJ databases">
        <title>Draft Genome sequence of the fungus Inonotus baumii.</title>
        <authorList>
            <person name="Zhu H."/>
            <person name="Lin W."/>
        </authorList>
    </citation>
    <scope>NUCLEOTIDE SEQUENCE</scope>
    <source>
        <strain evidence="4">821</strain>
    </source>
</reference>
<proteinExistence type="inferred from homology"/>
<dbReference type="InterPro" id="IPR013272">
    <property type="entry name" value="Vps72/YL1_C"/>
</dbReference>
<evidence type="ECO:0000313" key="4">
    <source>
        <dbReference type="EMBL" id="OCB89218.1"/>
    </source>
</evidence>
<dbReference type="Pfam" id="PF05764">
    <property type="entry name" value="YL1"/>
    <property type="match status" value="1"/>
</dbReference>
<evidence type="ECO:0000313" key="5">
    <source>
        <dbReference type="Proteomes" id="UP000757232"/>
    </source>
</evidence>
<sequence length="412" mass="46543">MADEDSLVLRRSRRSTAGNRMEAALAEMAALHPEQEMEVDDDKDFLAPADEGEVFDSDFQSTDEEADQEDEFAAEKELAAEEKQARKSSRRQSLRTTEARSVAIQPSSKTSAIVLPLQRRRKWRKVDAGQLRDSGTRISLRERGKAVVKRKSQRKSTVLSSQILHLRLKDAEERRAAVPKRSKEASVSYSQAELLARALDNEEGNIVSHRNYLEEEEEKRKRARVVKRKLTGPVLSWVSRIEDETVQPEPATSDLVPPYGSAPLPSSYFASSATLQALSQPQARLQTTKVERVVKNYLTHKADEGMPRPGWSESMKAIFGDHADWNEVRVYVGKHRPLSRPIRKCSVTGRMAIYLDPRSGVPFADVDAYRVLSRLVTHEYIWNDGLRCYTADEKAVQLEPELDDPTDGGQQD</sequence>
<dbReference type="OrthoDB" id="78296at2759"/>